<reference evidence="2" key="1">
    <citation type="journal article" date="2019" name="Int. J. Syst. Evol. Microbiol.">
        <title>The Global Catalogue of Microorganisms (GCM) 10K type strain sequencing project: providing services to taxonomists for standard genome sequencing and annotation.</title>
        <authorList>
            <consortium name="The Broad Institute Genomics Platform"/>
            <consortium name="The Broad Institute Genome Sequencing Center for Infectious Disease"/>
            <person name="Wu L."/>
            <person name="Ma J."/>
        </authorList>
    </citation>
    <scope>NUCLEOTIDE SEQUENCE [LARGE SCALE GENOMIC DNA]</scope>
    <source>
        <strain evidence="2">JCM 9371</strain>
    </source>
</reference>
<comment type="caution">
    <text evidence="1">The sequence shown here is derived from an EMBL/GenBank/DDBJ whole genome shotgun (WGS) entry which is preliminary data.</text>
</comment>
<gene>
    <name evidence="1" type="ORF">ACFQZM_36305</name>
</gene>
<name>A0ABW2XZI9_9ACTN</name>
<evidence type="ECO:0000313" key="1">
    <source>
        <dbReference type="EMBL" id="MFD0690000.1"/>
    </source>
</evidence>
<protein>
    <submittedName>
        <fullName evidence="1">Uncharacterized protein</fullName>
    </submittedName>
</protein>
<keyword evidence="2" id="KW-1185">Reference proteome</keyword>
<evidence type="ECO:0000313" key="2">
    <source>
        <dbReference type="Proteomes" id="UP001597063"/>
    </source>
</evidence>
<accession>A0ABW2XZI9</accession>
<dbReference type="RefSeq" id="WP_131759386.1">
    <property type="nucleotide sequence ID" value="NZ_CAACUY010000076.1"/>
</dbReference>
<proteinExistence type="predicted"/>
<sequence>MTSVPPIVRSTVAGGTAYLIAWERSDDGAWGAHIAWVVLEGEAWKVRSAHVAADDLQQVEGQQYQAVPRRSP</sequence>
<dbReference type="EMBL" id="JBHTGP010000018">
    <property type="protein sequence ID" value="MFD0690000.1"/>
    <property type="molecule type" value="Genomic_DNA"/>
</dbReference>
<organism evidence="1 2">
    <name type="scientific">Actinomadura fibrosa</name>
    <dbReference type="NCBI Taxonomy" id="111802"/>
    <lineage>
        <taxon>Bacteria</taxon>
        <taxon>Bacillati</taxon>
        <taxon>Actinomycetota</taxon>
        <taxon>Actinomycetes</taxon>
        <taxon>Streptosporangiales</taxon>
        <taxon>Thermomonosporaceae</taxon>
        <taxon>Actinomadura</taxon>
    </lineage>
</organism>
<dbReference type="Proteomes" id="UP001597063">
    <property type="component" value="Unassembled WGS sequence"/>
</dbReference>